<evidence type="ECO:0000313" key="1">
    <source>
        <dbReference type="EMBL" id="KAJ7564807.1"/>
    </source>
</evidence>
<sequence length="946" mass="104915">MPLVRYELQDEYSLASLELFRTAPRNDPEAILEGVAMVGLVGVVRQLGNLAEFAAEIFHQLHDEIMATAARGHELVLRVQQLEAEIPAVEKAFLSETNQLRFAYSKGAKWHASICVRQNHCSEGDLPQFIRNSYEECRGPPKFSLLDKFDIGGAGACRKRYSDPSIFKTKWASSELKKAEKAREDRKALHMKKKSDRRNNGKVRSDTSEPRPASRRVRYSSLSSDTRDSYSDISTPCSNVGAKAKLSQSCNQTLVGNSLQGLTSKDMHGVNRQKVWPPLQLQTLRDLLAADDDFEPLRIGAQEIDADTQSGRLMGVKLTSELEHEVEEERVEDISQEEIIENVSQETVEDISQEETVEDISQEEIVEDISQAETVEDDSSEGDQFVDAMTTMESETESESRGKMESISDLIDTLMEGTRDTSATQSASDDDRSERQQDNVSERQLDNVDLLMSTEVSYSISPSYSDHSIDKEERVFIDNQDQAQAQNQFWQPAGDFAKDTSGIRVQTETLPPLPPAQMVTQPQIHPVAPASEQANDLAVRSTREMNIKASTEIVQGSPVHRRLPESAIGSRDQNSERNQENRQESEDAETDCLKHTSPDSPPLSMRRPSELLADNHCLAESILDGNADNGVSPQPPKLSDSSPSSSSMLESPPRNVLAYLGGEAATNSPSTSSLSTASSPKSPIFSALDFPMSPIRTLRLSASSMSGRSPASGMMRPCSPTLELKPLSSPSLKGAPPPPPPLPPLKWKSKQTSHSTHGQLHKPLQAPPTPPPPPPPPRVLSKLVQPVAHMQQGSRSIFRVQRNDDLIKSISMYDRSKLRKVTVEKQSSKPKVMDEREVLLEQIRTKTFSLRRTATERHDAANRPKPDVINVAAILEKANAIRLLLEVTKKTPTKNGPKYVHLSNLLLQFSQTRFLRPKTRRSLLLLIFSPCLPSCGTYPGHEAVPR</sequence>
<name>A0ACC2EE76_DIPCM</name>
<organism evidence="1 2">
    <name type="scientific">Diphasiastrum complanatum</name>
    <name type="common">Issler's clubmoss</name>
    <name type="synonym">Lycopodium complanatum</name>
    <dbReference type="NCBI Taxonomy" id="34168"/>
    <lineage>
        <taxon>Eukaryota</taxon>
        <taxon>Viridiplantae</taxon>
        <taxon>Streptophyta</taxon>
        <taxon>Embryophyta</taxon>
        <taxon>Tracheophyta</taxon>
        <taxon>Lycopodiopsida</taxon>
        <taxon>Lycopodiales</taxon>
        <taxon>Lycopodiaceae</taxon>
        <taxon>Lycopodioideae</taxon>
        <taxon>Diphasiastrum</taxon>
    </lineage>
</organism>
<evidence type="ECO:0000313" key="2">
    <source>
        <dbReference type="Proteomes" id="UP001162992"/>
    </source>
</evidence>
<keyword evidence="2" id="KW-1185">Reference proteome</keyword>
<reference evidence="2" key="1">
    <citation type="journal article" date="2024" name="Proc. Natl. Acad. Sci. U.S.A.">
        <title>Extraordinary preservation of gene collinearity over three hundred million years revealed in homosporous lycophytes.</title>
        <authorList>
            <person name="Li C."/>
            <person name="Wickell D."/>
            <person name="Kuo L.Y."/>
            <person name="Chen X."/>
            <person name="Nie B."/>
            <person name="Liao X."/>
            <person name="Peng D."/>
            <person name="Ji J."/>
            <person name="Jenkins J."/>
            <person name="Williams M."/>
            <person name="Shu S."/>
            <person name="Plott C."/>
            <person name="Barry K."/>
            <person name="Rajasekar S."/>
            <person name="Grimwood J."/>
            <person name="Han X."/>
            <person name="Sun S."/>
            <person name="Hou Z."/>
            <person name="He W."/>
            <person name="Dai G."/>
            <person name="Sun C."/>
            <person name="Schmutz J."/>
            <person name="Leebens-Mack J.H."/>
            <person name="Li F.W."/>
            <person name="Wang L."/>
        </authorList>
    </citation>
    <scope>NUCLEOTIDE SEQUENCE [LARGE SCALE GENOMIC DNA]</scope>
    <source>
        <strain evidence="2">cv. PW_Plant_1</strain>
    </source>
</reference>
<proteinExistence type="predicted"/>
<comment type="caution">
    <text evidence="1">The sequence shown here is derived from an EMBL/GenBank/DDBJ whole genome shotgun (WGS) entry which is preliminary data.</text>
</comment>
<dbReference type="Proteomes" id="UP001162992">
    <property type="component" value="Chromosome 2"/>
</dbReference>
<accession>A0ACC2EE76</accession>
<protein>
    <submittedName>
        <fullName evidence="1">Uncharacterized protein</fullName>
    </submittedName>
</protein>
<dbReference type="EMBL" id="CM055093">
    <property type="protein sequence ID" value="KAJ7564807.1"/>
    <property type="molecule type" value="Genomic_DNA"/>
</dbReference>
<gene>
    <name evidence="1" type="ORF">O6H91_02G034300</name>
</gene>